<evidence type="ECO:0000313" key="3">
    <source>
        <dbReference type="EMBL" id="KAF4148493.1"/>
    </source>
</evidence>
<reference evidence="3" key="1">
    <citation type="submission" date="2020-03" db="EMBL/GenBank/DDBJ databases">
        <title>Hybrid Assembly of Korean Phytophthora infestans isolates.</title>
        <authorList>
            <person name="Prokchorchik M."/>
            <person name="Lee Y."/>
            <person name="Seo J."/>
            <person name="Cho J.-H."/>
            <person name="Park Y.-E."/>
            <person name="Jang D.-C."/>
            <person name="Im J.-S."/>
            <person name="Choi J.-G."/>
            <person name="Park H.-J."/>
            <person name="Lee G.-B."/>
            <person name="Lee Y.-G."/>
            <person name="Hong S.-Y."/>
            <person name="Cho K."/>
            <person name="Sohn K.H."/>
        </authorList>
    </citation>
    <scope>NUCLEOTIDE SEQUENCE</scope>
    <source>
        <strain evidence="3">KR_2_A2</strain>
    </source>
</reference>
<dbReference type="Proteomes" id="UP000704712">
    <property type="component" value="Unassembled WGS sequence"/>
</dbReference>
<comment type="caution">
    <text evidence="3">The sequence shown here is derived from an EMBL/GenBank/DDBJ whole genome shotgun (WGS) entry which is preliminary data.</text>
</comment>
<feature type="compositionally biased region" description="Low complexity" evidence="2">
    <location>
        <begin position="104"/>
        <end position="114"/>
    </location>
</feature>
<feature type="region of interest" description="Disordered" evidence="2">
    <location>
        <begin position="723"/>
        <end position="744"/>
    </location>
</feature>
<feature type="coiled-coil region" evidence="1">
    <location>
        <begin position="1173"/>
        <end position="1254"/>
    </location>
</feature>
<feature type="region of interest" description="Disordered" evidence="2">
    <location>
        <begin position="74"/>
        <end position="114"/>
    </location>
</feature>
<feature type="region of interest" description="Disordered" evidence="2">
    <location>
        <begin position="768"/>
        <end position="836"/>
    </location>
</feature>
<organism evidence="3 4">
    <name type="scientific">Phytophthora infestans</name>
    <name type="common">Potato late blight agent</name>
    <name type="synonym">Botrytis infestans</name>
    <dbReference type="NCBI Taxonomy" id="4787"/>
    <lineage>
        <taxon>Eukaryota</taxon>
        <taxon>Sar</taxon>
        <taxon>Stramenopiles</taxon>
        <taxon>Oomycota</taxon>
        <taxon>Peronosporomycetes</taxon>
        <taxon>Peronosporales</taxon>
        <taxon>Peronosporaceae</taxon>
        <taxon>Phytophthora</taxon>
    </lineage>
</organism>
<feature type="region of interest" description="Disordered" evidence="2">
    <location>
        <begin position="1"/>
        <end position="47"/>
    </location>
</feature>
<dbReference type="EMBL" id="JAACNO010000267">
    <property type="protein sequence ID" value="KAF4148493.1"/>
    <property type="molecule type" value="Genomic_DNA"/>
</dbReference>
<keyword evidence="1" id="KW-0175">Coiled coil</keyword>
<gene>
    <name evidence="3" type="ORF">GN958_ATG02334</name>
</gene>
<evidence type="ECO:0000256" key="1">
    <source>
        <dbReference type="SAM" id="Coils"/>
    </source>
</evidence>
<evidence type="ECO:0000256" key="2">
    <source>
        <dbReference type="SAM" id="MobiDB-lite"/>
    </source>
</evidence>
<feature type="compositionally biased region" description="Polar residues" evidence="2">
    <location>
        <begin position="1"/>
        <end position="11"/>
    </location>
</feature>
<proteinExistence type="predicted"/>
<evidence type="ECO:0000313" key="4">
    <source>
        <dbReference type="Proteomes" id="UP000704712"/>
    </source>
</evidence>
<sequence>MSVTAADTTISLEGELQSAVDPPESSTPQRQQSKALSISSLSDESKDNAIASEACRDVDRELAAINTRLSAFQRRRQRKDNVSKLNAVAPLEPSQEKAHDARASPSSSVSSSLETSSPIFSKLSKAQQETEAVAEQVATTLMKCDQLLQRAKSCDTSRVSSASSIEDRSRVGSKAIRSRLSESMASSASSVWDVKTNIEDEELLLSRKAAAVKRLAVRCQRDIETSTVKIELHHQQTQESYLKELQRKYDSKKHMTLMKLREKYEKETKTLVRAKMDEYELEEATAVKKTRHVLMDERHRALNELQTSHNTALEESLSHLEMQLLTETERDKQELRVQLQEELTLRLKQLQDDSQTLLKQWEEEQRQKLEQELYDHREAAVASVLKAQEERTAVLKRELQTGHNEKQAEEVEKLHKALAFGTQAQLQQLRSLLETEHEEKMNEIKTDAQLSLDKETEKLKKMLTRSHREQQDQLQRDLEKKNRVAIMELHDTMQASHQESCQALKDAAEQRRMKALEAHRHDFELECRQELETLKQTLDQDMATKLRQLEMGHAEECELKLEQLRARAVTQHARELDAKRSRMIQCKNVLLAEATAFLTFDNNLSDEDRSKANPEDNSAAVHLLELKKHLSKELAQYVDVMIAEFDELAEEQQILVAKITESTQLYLSYKRQCGVLEAQSEELTSGLETLHDQLQKKDGVCRKLYQANEALLKRLQLPALEASAGTDKSDIESPRVNKSPTSTKTRQIVMAALPSINGKFSDNMMAETPETRLSSSTTTVRQAFRMKPKSAGATSAARRSRHSQVAMTSSWQQHEKFVQRPSSSSVARRTERAKEPEIAFQGDSRDEVQQLKDENDLLRSKLVEKMRGQSKVVAGGQYRAASASPVAKVPFVPGSGCSKCSIARTRAIKAHQESEQTRAAAVELREYVDKIEASQQRLWEERSSHVHEIAKLREKVAQKVEHCILVEAECAKLDNQVRRLRSENEIITQPFKNKDVVDKATQCALQQSYEGESNADRLQEISSLKAELLLLIQQREEREQEQKRVFKDLKEFQITVKLEKEKRLDEAVLWRAEKGEYERRILQLEESNRTLAISVQDLQQTRQNEVQLIQRTNVEIRENMLAKEAEIQQLVKQHKTETLAVEQRNQTLVKALKVRIEQKVADVERLHALLTDHSTVKTNNATMKRRMKDLEAQIQSLICNNDLQQQQTADLAQIERNKLLNEAAAEQHRLSEALSTLQQENRALKTRVSEVEAELNDRDEVMQRQKRFNQRAMERLFESSLRLCVVAPTVNVQLNTNGASMGKKDKDSSELTSIICKSTPQEDSIKRLIENDVLPQFTSVFLQKDDDGSPQVDVPMTRWLQELLHDMQARIATQLESIYSSATSKSHE</sequence>
<accession>A0A8S9V7F9</accession>
<feature type="coiled-coil region" evidence="1">
    <location>
        <begin position="325"/>
        <end position="379"/>
    </location>
</feature>
<protein>
    <submittedName>
        <fullName evidence="3">Uncharacterized protein</fullName>
    </submittedName>
</protein>
<name>A0A8S9V7F9_PHYIN</name>
<feature type="compositionally biased region" description="Polar residues" evidence="2">
    <location>
        <begin position="771"/>
        <end position="781"/>
    </location>
</feature>
<feature type="compositionally biased region" description="Polar residues" evidence="2">
    <location>
        <begin position="24"/>
        <end position="42"/>
    </location>
</feature>